<dbReference type="Proteomes" id="UP000005952">
    <property type="component" value="Chromosome"/>
</dbReference>
<dbReference type="HOGENOM" id="CLU_148666_1_0_5"/>
<feature type="transmembrane region" description="Helical" evidence="1">
    <location>
        <begin position="87"/>
        <end position="110"/>
    </location>
</feature>
<reference evidence="2 3" key="1">
    <citation type="journal article" date="2013" name="Genome Announc.">
        <title>Genome sequences for three denitrifying bacterial strains isolated from a uranium- and nitrate-contaminated subsurface environment.</title>
        <authorList>
            <person name="Venkatramanan R."/>
            <person name="Prakash O."/>
            <person name="Woyke T."/>
            <person name="Chain P."/>
            <person name="Goodwin L.A."/>
            <person name="Watson D."/>
            <person name="Brooks S."/>
            <person name="Kostka J.E."/>
            <person name="Green S.J."/>
        </authorList>
    </citation>
    <scope>NUCLEOTIDE SEQUENCE [LARGE SCALE GENOMIC DNA]</scope>
    <source>
        <strain evidence="2 3">1NES1</strain>
    </source>
</reference>
<dbReference type="RefSeq" id="WP_015599254.1">
    <property type="nucleotide sequence ID" value="NC_021172.1"/>
</dbReference>
<dbReference type="InterPro" id="IPR058117">
    <property type="entry name" value="BV97_02767-like"/>
</dbReference>
<dbReference type="STRING" id="670307.HYPDE_37833"/>
<feature type="transmembrane region" description="Helical" evidence="1">
    <location>
        <begin position="59"/>
        <end position="81"/>
    </location>
</feature>
<accession>N0B881</accession>
<dbReference type="KEGG" id="hdt:HYPDE_37833"/>
<evidence type="ECO:0000313" key="3">
    <source>
        <dbReference type="Proteomes" id="UP000005952"/>
    </source>
</evidence>
<evidence type="ECO:0000313" key="2">
    <source>
        <dbReference type="EMBL" id="AGK59238.1"/>
    </source>
</evidence>
<evidence type="ECO:0008006" key="4">
    <source>
        <dbReference type="Google" id="ProtNLM"/>
    </source>
</evidence>
<keyword evidence="1" id="KW-0812">Transmembrane</keyword>
<keyword evidence="3" id="KW-1185">Reference proteome</keyword>
<dbReference type="NCBIfam" id="NF006749">
    <property type="entry name" value="PRK09272.1-2"/>
    <property type="match status" value="1"/>
</dbReference>
<feature type="transmembrane region" description="Helical" evidence="1">
    <location>
        <begin position="27"/>
        <end position="47"/>
    </location>
</feature>
<name>N0B881_9HYPH</name>
<sequence>MLYAAIKVLLTAVLVVAISEVAKRSSALGGIIASLPLTSLLAFIWLYGETGDTSKIAHLSSSIFWYVLPSLVLFVVLPLLLGRGVGFWPSLLIASAATFVAYLLMTAALARFGITL</sequence>
<dbReference type="EMBL" id="CP005587">
    <property type="protein sequence ID" value="AGK59238.1"/>
    <property type="molecule type" value="Genomic_DNA"/>
</dbReference>
<protein>
    <recommendedName>
        <fullName evidence="4">DUF3147 family protein</fullName>
    </recommendedName>
</protein>
<gene>
    <name evidence="2" type="ORF">HYPDE_37833</name>
</gene>
<dbReference type="eggNOG" id="ENOG50322Z5">
    <property type="taxonomic scope" value="Bacteria"/>
</dbReference>
<organism evidence="2 3">
    <name type="scientific">Hyphomicrobium denitrificans 1NES1</name>
    <dbReference type="NCBI Taxonomy" id="670307"/>
    <lineage>
        <taxon>Bacteria</taxon>
        <taxon>Pseudomonadati</taxon>
        <taxon>Pseudomonadota</taxon>
        <taxon>Alphaproteobacteria</taxon>
        <taxon>Hyphomicrobiales</taxon>
        <taxon>Hyphomicrobiaceae</taxon>
        <taxon>Hyphomicrobium</taxon>
    </lineage>
</organism>
<dbReference type="OrthoDB" id="47473at2"/>
<evidence type="ECO:0000256" key="1">
    <source>
        <dbReference type="SAM" id="Phobius"/>
    </source>
</evidence>
<keyword evidence="1" id="KW-1133">Transmembrane helix</keyword>
<proteinExistence type="predicted"/>
<keyword evidence="1" id="KW-0472">Membrane</keyword>
<dbReference type="AlphaFoldDB" id="N0B881"/>